<accession>A0A2A7S2Y8</accession>
<dbReference type="Proteomes" id="UP000220629">
    <property type="component" value="Unassembled WGS sequence"/>
</dbReference>
<evidence type="ECO:0000313" key="2">
    <source>
        <dbReference type="Proteomes" id="UP000220629"/>
    </source>
</evidence>
<dbReference type="EMBL" id="PDDY01000004">
    <property type="protein sequence ID" value="PEH37906.1"/>
    <property type="molecule type" value="Genomic_DNA"/>
</dbReference>
<name>A0A2A7S2Y8_BURGA</name>
<sequence>MFALDAHRGIARINLIDAASDTVLQSRTYPYTDSTEATLDTDILVLQLRIAADFGVAASR</sequence>
<protein>
    <submittedName>
        <fullName evidence="1">Uncharacterized protein</fullName>
    </submittedName>
</protein>
<dbReference type="AlphaFoldDB" id="A0A2A7S2Y8"/>
<evidence type="ECO:0000313" key="1">
    <source>
        <dbReference type="EMBL" id="PEH37906.1"/>
    </source>
</evidence>
<comment type="caution">
    <text evidence="1">The sequence shown here is derived from an EMBL/GenBank/DDBJ whole genome shotgun (WGS) entry which is preliminary data.</text>
</comment>
<reference evidence="2" key="1">
    <citation type="submission" date="2017-09" db="EMBL/GenBank/DDBJ databases">
        <title>FDA dAtabase for Regulatory Grade micrObial Sequences (FDA-ARGOS): Supporting development and validation of Infectious Disease Dx tests.</title>
        <authorList>
            <person name="Minogue T."/>
            <person name="Wolcott M."/>
            <person name="Wasieloski L."/>
            <person name="Aguilar W."/>
            <person name="Moore D."/>
            <person name="Tallon L."/>
            <person name="Sadzewicz L."/>
            <person name="Ott S."/>
            <person name="Zhao X."/>
            <person name="Nagaraj S."/>
            <person name="Vavikolanu K."/>
            <person name="Aluvathingal J."/>
            <person name="Nadendla S."/>
            <person name="Sichtig H."/>
        </authorList>
    </citation>
    <scope>NUCLEOTIDE SEQUENCE [LARGE SCALE GENOMIC DNA]</scope>
    <source>
        <strain evidence="2">FDAARGOS_390</strain>
    </source>
</reference>
<gene>
    <name evidence="1" type="ORF">CRM94_25935</name>
</gene>
<organism evidence="1 2">
    <name type="scientific">Burkholderia gladioli</name>
    <name type="common">Pseudomonas marginata</name>
    <name type="synonym">Phytomonas marginata</name>
    <dbReference type="NCBI Taxonomy" id="28095"/>
    <lineage>
        <taxon>Bacteria</taxon>
        <taxon>Pseudomonadati</taxon>
        <taxon>Pseudomonadota</taxon>
        <taxon>Betaproteobacteria</taxon>
        <taxon>Burkholderiales</taxon>
        <taxon>Burkholderiaceae</taxon>
        <taxon>Burkholderia</taxon>
    </lineage>
</organism>
<proteinExistence type="predicted"/>